<comment type="caution">
    <text evidence="8">The sequence shown here is derived from an EMBL/GenBank/DDBJ whole genome shotgun (WGS) entry which is preliminary data.</text>
</comment>
<reference evidence="8 9" key="1">
    <citation type="submission" date="2023-01" db="EMBL/GenBank/DDBJ databases">
        <title>Analysis of 21 Apiospora genomes using comparative genomics revels a genus with tremendous synthesis potential of carbohydrate active enzymes and secondary metabolites.</title>
        <authorList>
            <person name="Sorensen T."/>
        </authorList>
    </citation>
    <scope>NUCLEOTIDE SEQUENCE [LARGE SCALE GENOMIC DNA]</scope>
    <source>
        <strain evidence="8 9">CBS 117206</strain>
    </source>
</reference>
<proteinExistence type="predicted"/>
<dbReference type="AlphaFoldDB" id="A0AAW0R5H1"/>
<dbReference type="SUPFAM" id="SSF53448">
    <property type="entry name" value="Nucleotide-diphospho-sugar transferases"/>
    <property type="match status" value="1"/>
</dbReference>
<comment type="subcellular location">
    <subcellularLocation>
        <location evidence="1">Membrane</location>
    </subcellularLocation>
</comment>
<accession>A0AAW0R5H1</accession>
<sequence length="477" mass="53360">MSLPAAKAILAGLYLFDLYDRRAEARHQQTYRPFPVPPADRRRFHPADVSLVVPTVDTDFVVFAACLASWSRCAPGEIIVVATEAQAARVAEFLPGDGDASTTRVTLLAVERPNKRHQLIKGIQASRGTILALVDDDARWESAETLTSLLAPFEVDDIGLVGGPVDRLTPIFPSQLLPPPERRDPAVVTPWEVAALRLRANRHARMRAAHAADGGINFSVSGATVLARARLLRDDALFQFEFANERWAGRRQNAGDDAFLTRWVLFHHLADDLPAWRRRMVAQLRKDATAAAGTLLGGRYEDEAVFEQLAKVTELDTRRWRLGVQMTEQATVPTYLKQGSEFAGQMKRWTRSGLRLRLTCLLFEPGIVKMYKTAPYMTRKMLECTLAPLLHWLYICSLLICLTKAPVLGLSAFVRQFPFAAPYWWAAALVDKVQLLSDLYCWATLGTEAWETRNTDGDQEGDPLLLVEEIVREGRDA</sequence>
<dbReference type="Gene3D" id="3.90.550.10">
    <property type="entry name" value="Spore Coat Polysaccharide Biosynthesis Protein SpsA, Chain A"/>
    <property type="match status" value="1"/>
</dbReference>
<keyword evidence="5" id="KW-1133">Transmembrane helix</keyword>
<keyword evidence="3" id="KW-0808">Transferase</keyword>
<evidence type="ECO:0000256" key="7">
    <source>
        <dbReference type="ARBA" id="ARBA00023180"/>
    </source>
</evidence>
<keyword evidence="4" id="KW-0812">Transmembrane</keyword>
<gene>
    <name evidence="8" type="ORF">PG999_004052</name>
</gene>
<dbReference type="GO" id="GO:0016757">
    <property type="term" value="F:glycosyltransferase activity"/>
    <property type="evidence" value="ECO:0007669"/>
    <property type="project" value="UniProtKB-KW"/>
</dbReference>
<keyword evidence="9" id="KW-1185">Reference proteome</keyword>
<evidence type="ECO:0000313" key="8">
    <source>
        <dbReference type="EMBL" id="KAK8124134.1"/>
    </source>
</evidence>
<dbReference type="EMBL" id="JAQQWP010000003">
    <property type="protein sequence ID" value="KAK8124134.1"/>
    <property type="molecule type" value="Genomic_DNA"/>
</dbReference>
<evidence type="ECO:0000256" key="5">
    <source>
        <dbReference type="ARBA" id="ARBA00022989"/>
    </source>
</evidence>
<dbReference type="PANTHER" id="PTHR47844">
    <property type="entry name" value="SYNTHASE CPS1, PUTATIVE (AFU_ORTHOLOGUE AFUA_7G02500)-RELATED"/>
    <property type="match status" value="1"/>
</dbReference>
<evidence type="ECO:0000256" key="4">
    <source>
        <dbReference type="ARBA" id="ARBA00022692"/>
    </source>
</evidence>
<evidence type="ECO:0000256" key="6">
    <source>
        <dbReference type="ARBA" id="ARBA00023136"/>
    </source>
</evidence>
<keyword evidence="6" id="KW-0472">Membrane</keyword>
<evidence type="ECO:0000313" key="9">
    <source>
        <dbReference type="Proteomes" id="UP001392437"/>
    </source>
</evidence>
<dbReference type="PANTHER" id="PTHR47844:SF1">
    <property type="entry name" value="EXOSTOSIN-LIKE 2"/>
    <property type="match status" value="1"/>
</dbReference>
<protein>
    <submittedName>
        <fullName evidence="8">Glycosyltransferase family 2</fullName>
    </submittedName>
</protein>
<evidence type="ECO:0000256" key="2">
    <source>
        <dbReference type="ARBA" id="ARBA00022676"/>
    </source>
</evidence>
<evidence type="ECO:0000256" key="3">
    <source>
        <dbReference type="ARBA" id="ARBA00022679"/>
    </source>
</evidence>
<dbReference type="GO" id="GO:0016020">
    <property type="term" value="C:membrane"/>
    <property type="evidence" value="ECO:0007669"/>
    <property type="project" value="UniProtKB-SubCell"/>
</dbReference>
<organism evidence="8 9">
    <name type="scientific">Apiospora kogelbergensis</name>
    <dbReference type="NCBI Taxonomy" id="1337665"/>
    <lineage>
        <taxon>Eukaryota</taxon>
        <taxon>Fungi</taxon>
        <taxon>Dikarya</taxon>
        <taxon>Ascomycota</taxon>
        <taxon>Pezizomycotina</taxon>
        <taxon>Sordariomycetes</taxon>
        <taxon>Xylariomycetidae</taxon>
        <taxon>Amphisphaeriales</taxon>
        <taxon>Apiosporaceae</taxon>
        <taxon>Apiospora</taxon>
    </lineage>
</organism>
<keyword evidence="7" id="KW-0325">Glycoprotein</keyword>
<dbReference type="InterPro" id="IPR029044">
    <property type="entry name" value="Nucleotide-diphossugar_trans"/>
</dbReference>
<dbReference type="Proteomes" id="UP001392437">
    <property type="component" value="Unassembled WGS sequence"/>
</dbReference>
<name>A0AAW0R5H1_9PEZI</name>
<keyword evidence="2" id="KW-0328">Glycosyltransferase</keyword>
<dbReference type="Pfam" id="PF13641">
    <property type="entry name" value="Glyco_tranf_2_3"/>
    <property type="match status" value="1"/>
</dbReference>
<dbReference type="InterPro" id="IPR052427">
    <property type="entry name" value="Glycosyltrans_GT2/GT47"/>
</dbReference>
<evidence type="ECO:0000256" key="1">
    <source>
        <dbReference type="ARBA" id="ARBA00004370"/>
    </source>
</evidence>